<organism evidence="2">
    <name type="scientific">Pseudogymnoascus destructans</name>
    <dbReference type="NCBI Taxonomy" id="655981"/>
    <lineage>
        <taxon>Eukaryota</taxon>
        <taxon>Fungi</taxon>
        <taxon>Dikarya</taxon>
        <taxon>Ascomycota</taxon>
        <taxon>Pezizomycotina</taxon>
        <taxon>Leotiomycetes</taxon>
        <taxon>Thelebolales</taxon>
        <taxon>Thelebolaceae</taxon>
        <taxon>Pseudogymnoascus</taxon>
    </lineage>
</organism>
<reference evidence="2" key="1">
    <citation type="submission" date="2016-03" db="EMBL/GenBank/DDBJ databases">
        <title>Updated assembly of Pseudogymnoascus destructans, the fungus causing white-nose syndrome of bats.</title>
        <authorList>
            <person name="Palmer J.M."/>
            <person name="Drees K.P."/>
            <person name="Foster J.T."/>
            <person name="Lindner D.L."/>
        </authorList>
    </citation>
    <scope>NUCLEOTIDE SEQUENCE [LARGE SCALE GENOMIC DNA]</scope>
    <source>
        <strain evidence="2">20631-21</strain>
    </source>
</reference>
<evidence type="ECO:0000256" key="1">
    <source>
        <dbReference type="SAM" id="MobiDB-lite"/>
    </source>
</evidence>
<dbReference type="RefSeq" id="XP_024321351.1">
    <property type="nucleotide sequence ID" value="XM_024470957.1"/>
</dbReference>
<dbReference type="EMBL" id="KV441405">
    <property type="protein sequence ID" value="OAF56053.1"/>
    <property type="molecule type" value="Genomic_DNA"/>
</dbReference>
<feature type="region of interest" description="Disordered" evidence="1">
    <location>
        <begin position="68"/>
        <end position="89"/>
    </location>
</feature>
<feature type="compositionally biased region" description="Pro residues" evidence="1">
    <location>
        <begin position="72"/>
        <end position="85"/>
    </location>
</feature>
<dbReference type="GeneID" id="36290430"/>
<dbReference type="AlphaFoldDB" id="A0A177A4N6"/>
<evidence type="ECO:0000313" key="2">
    <source>
        <dbReference type="EMBL" id="OAF56053.1"/>
    </source>
</evidence>
<sequence length="192" mass="21765">MGGGGRCGNGWKWVEMGGNGWRCGNGWTWVVVDLVLWGWRGLATGAKKVRCVLYSEISHVDIGCTVPATSHRPPPPPTAHRPPPATAHRPSTIIHLTEPPSHHRRLRWVCRRAEEQTEQTEQRTESGWLVLYPPTTSVSTMSVSAHCVPPPRDRKKEKEKEKEQEKNRKEKERKKKGERKRVHTRGGATLSY</sequence>
<accession>A0A177A4N6</accession>
<name>A0A177A4N6_9PEZI</name>
<gene>
    <name evidence="2" type="ORF">VC83_07384</name>
</gene>
<feature type="region of interest" description="Disordered" evidence="1">
    <location>
        <begin position="139"/>
        <end position="192"/>
    </location>
</feature>
<feature type="compositionally biased region" description="Basic and acidic residues" evidence="1">
    <location>
        <begin position="151"/>
        <end position="170"/>
    </location>
</feature>
<dbReference type="Proteomes" id="UP000077154">
    <property type="component" value="Unassembled WGS sequence"/>
</dbReference>
<proteinExistence type="predicted"/>
<protein>
    <submittedName>
        <fullName evidence="2">Uncharacterized protein</fullName>
    </submittedName>
</protein>
<feature type="compositionally biased region" description="Basic residues" evidence="1">
    <location>
        <begin position="171"/>
        <end position="184"/>
    </location>
</feature>